<dbReference type="Proteomes" id="UP001295740">
    <property type="component" value="Unassembled WGS sequence"/>
</dbReference>
<evidence type="ECO:0000259" key="2">
    <source>
        <dbReference type="PROSITE" id="PS50404"/>
    </source>
</evidence>
<dbReference type="SUPFAM" id="SSF52833">
    <property type="entry name" value="Thioredoxin-like"/>
    <property type="match status" value="1"/>
</dbReference>
<reference evidence="3" key="1">
    <citation type="submission" date="2023-10" db="EMBL/GenBank/DDBJ databases">
        <authorList>
            <person name="Hackl T."/>
        </authorList>
    </citation>
    <scope>NUCLEOTIDE SEQUENCE</scope>
</reference>
<comment type="caution">
    <text evidence="3">The sequence shown here is derived from an EMBL/GenBank/DDBJ whole genome shotgun (WGS) entry which is preliminary data.</text>
</comment>
<evidence type="ECO:0000256" key="1">
    <source>
        <dbReference type="ARBA" id="ARBA00007409"/>
    </source>
</evidence>
<dbReference type="InterPro" id="IPR004045">
    <property type="entry name" value="Glutathione_S-Trfase_N"/>
</dbReference>
<name>A0AAI8V9J7_9PEZI</name>
<keyword evidence="4" id="KW-1185">Reference proteome</keyword>
<sequence>MGPRSYNLYHHPYSVCSIMVRYTLALAGEPRDTDSAMDIEEKVIDIFHNAQLDEEYLCNVNPKGQVPVLKSSSLVKPLPDSVAITHFIAEHYPALFPAAHAPEITRLLKELHRLNFFSLCFGNRPQVAQGFVKALHDRLGREDITKEYRRALEYKLSVTQEEKVKGVDSDTITHTEQRARAVVKELETLLVDGQPWLFGSKRPSALDAHFVVFLRRMRDVKREDLLSRRLIQYCDEAMTMPEWEKVMEGRKTMVAA</sequence>
<feature type="domain" description="GST N-terminal" evidence="2">
    <location>
        <begin position="4"/>
        <end position="96"/>
    </location>
</feature>
<gene>
    <name evidence="3" type="ORF">KHLLAP_LOCUS1000</name>
</gene>
<dbReference type="InterPro" id="IPR036282">
    <property type="entry name" value="Glutathione-S-Trfase_C_sf"/>
</dbReference>
<dbReference type="InterPro" id="IPR036249">
    <property type="entry name" value="Thioredoxin-like_sf"/>
</dbReference>
<dbReference type="PANTHER" id="PTHR44051:SF8">
    <property type="entry name" value="GLUTATHIONE S-TRANSFERASE GSTA"/>
    <property type="match status" value="1"/>
</dbReference>
<comment type="similarity">
    <text evidence="1">Belongs to the GST superfamily.</text>
</comment>
<accession>A0AAI8V9J7</accession>
<dbReference type="AlphaFoldDB" id="A0AAI8V9J7"/>
<dbReference type="SUPFAM" id="SSF47616">
    <property type="entry name" value="GST C-terminal domain-like"/>
    <property type="match status" value="1"/>
</dbReference>
<dbReference type="CDD" id="cd00570">
    <property type="entry name" value="GST_N_family"/>
    <property type="match status" value="1"/>
</dbReference>
<dbReference type="PANTHER" id="PTHR44051">
    <property type="entry name" value="GLUTATHIONE S-TRANSFERASE-RELATED"/>
    <property type="match status" value="1"/>
</dbReference>
<protein>
    <submittedName>
        <fullName evidence="3">Uu.00g033850.m01.CDS01</fullName>
    </submittedName>
</protein>
<dbReference type="Gene3D" id="3.40.30.10">
    <property type="entry name" value="Glutaredoxin"/>
    <property type="match status" value="1"/>
</dbReference>
<dbReference type="PROSITE" id="PS50404">
    <property type="entry name" value="GST_NTER"/>
    <property type="match status" value="1"/>
</dbReference>
<proteinExistence type="inferred from homology"/>
<dbReference type="EMBL" id="CAUWAG010000003">
    <property type="protein sequence ID" value="CAJ2500532.1"/>
    <property type="molecule type" value="Genomic_DNA"/>
</dbReference>
<evidence type="ECO:0000313" key="4">
    <source>
        <dbReference type="Proteomes" id="UP001295740"/>
    </source>
</evidence>
<evidence type="ECO:0000313" key="3">
    <source>
        <dbReference type="EMBL" id="CAJ2500532.1"/>
    </source>
</evidence>
<organism evidence="3 4">
    <name type="scientific">Anthostomella pinea</name>
    <dbReference type="NCBI Taxonomy" id="933095"/>
    <lineage>
        <taxon>Eukaryota</taxon>
        <taxon>Fungi</taxon>
        <taxon>Dikarya</taxon>
        <taxon>Ascomycota</taxon>
        <taxon>Pezizomycotina</taxon>
        <taxon>Sordariomycetes</taxon>
        <taxon>Xylariomycetidae</taxon>
        <taxon>Xylariales</taxon>
        <taxon>Xylariaceae</taxon>
        <taxon>Anthostomella</taxon>
    </lineage>
</organism>